<organism evidence="2 3">
    <name type="scientific">Alosa alosa</name>
    <name type="common">allis shad</name>
    <dbReference type="NCBI Taxonomy" id="278164"/>
    <lineage>
        <taxon>Eukaryota</taxon>
        <taxon>Metazoa</taxon>
        <taxon>Chordata</taxon>
        <taxon>Craniata</taxon>
        <taxon>Vertebrata</taxon>
        <taxon>Euteleostomi</taxon>
        <taxon>Actinopterygii</taxon>
        <taxon>Neopterygii</taxon>
        <taxon>Teleostei</taxon>
        <taxon>Clupei</taxon>
        <taxon>Clupeiformes</taxon>
        <taxon>Clupeoidei</taxon>
        <taxon>Clupeidae</taxon>
        <taxon>Alosa</taxon>
    </lineage>
</organism>
<keyword evidence="3" id="KW-1185">Reference proteome</keyword>
<name>A0AAV6GL81_9TELE</name>
<comment type="caution">
    <text evidence="2">The sequence shown here is derived from an EMBL/GenBank/DDBJ whole genome shotgun (WGS) entry which is preliminary data.</text>
</comment>
<feature type="compositionally biased region" description="Basic and acidic residues" evidence="1">
    <location>
        <begin position="629"/>
        <end position="642"/>
    </location>
</feature>
<proteinExistence type="predicted"/>
<feature type="compositionally biased region" description="Basic and acidic residues" evidence="1">
    <location>
        <begin position="518"/>
        <end position="546"/>
    </location>
</feature>
<feature type="compositionally biased region" description="Basic residues" evidence="1">
    <location>
        <begin position="498"/>
        <end position="517"/>
    </location>
</feature>
<feature type="compositionally biased region" description="Basic and acidic residues" evidence="1">
    <location>
        <begin position="585"/>
        <end position="607"/>
    </location>
</feature>
<feature type="region of interest" description="Disordered" evidence="1">
    <location>
        <begin position="85"/>
        <end position="149"/>
    </location>
</feature>
<evidence type="ECO:0000256" key="1">
    <source>
        <dbReference type="SAM" id="MobiDB-lite"/>
    </source>
</evidence>
<feature type="compositionally biased region" description="Basic and acidic residues" evidence="1">
    <location>
        <begin position="479"/>
        <end position="492"/>
    </location>
</feature>
<feature type="region of interest" description="Disordered" evidence="1">
    <location>
        <begin position="479"/>
        <end position="642"/>
    </location>
</feature>
<evidence type="ECO:0000313" key="3">
    <source>
        <dbReference type="Proteomes" id="UP000823561"/>
    </source>
</evidence>
<gene>
    <name evidence="2" type="ORF">AALO_G00123410</name>
</gene>
<sequence length="695" mass="77199">MGFFRFLNCCTAVPVDGVHGGVVESGVRSTQEIRKELKKYKLEDLKRELEALGIQPDEDRKNEKKLKRELRKVLLRELKRTELERAGNGGEAGGKDEAAEALNGAPERVDPEAEKGAEEPADGGRAAGLDNAEQQDGDSAANGPMKEKGQKEKVALLIDLLGDMTDRVDEVNSILSEAGCVLRLVKAAGVTNPEEKDIDQDVVAVLDDLLDKVDSTMTLTGEQQGEKDSEVVAVHSDMVAKVDSISNQATTKNHRNVEDATEVSAVLNDIPDGVDNAMNLEAEQKAERDREVEAVLSDVLAKVDCVSKQQRAREEGTAEAISVLNDLLDGVASALKLKEEKQEVISEIKTVLNNILEDVDSKLNLTTTLKGEEKEGTSVAKAVLTDLLDNVDSALTEQDKGATEMAHIEPKGILDMVDTDLNLIKELDVVRKEEKEKTEAMHLDGGEAAHNIKLDMQLLEGLPLAQAGHLSVGEAAAKDKMVDKEAQEDKESVLPAEHKHKRKTRRGKRGTGAKRGAKAKETRESDHPGGQDVDNEKRKEPERQGDRAGNNVLGKDQWRPAAVDRQWRGQMFGPSGHRKQSSHQPVREDKKGERVERQRKPTTERGQRRGQKVTTPAQRHGNKQPQDMGRNRLRERDNTDWNGRMERGTRAWWNRAWEQESQAEHGWYGRDGYWYWAAPRRRSAVDRRDRGGDLQ</sequence>
<evidence type="ECO:0000313" key="2">
    <source>
        <dbReference type="EMBL" id="KAG5275685.1"/>
    </source>
</evidence>
<dbReference type="Proteomes" id="UP000823561">
    <property type="component" value="Chromosome 9"/>
</dbReference>
<feature type="compositionally biased region" description="Basic and acidic residues" evidence="1">
    <location>
        <begin position="107"/>
        <end position="118"/>
    </location>
</feature>
<reference evidence="2" key="1">
    <citation type="submission" date="2020-10" db="EMBL/GenBank/DDBJ databases">
        <title>Chromosome-scale genome assembly of the Allis shad, Alosa alosa.</title>
        <authorList>
            <person name="Margot Z."/>
            <person name="Christophe K."/>
            <person name="Cabau C."/>
            <person name="Louis A."/>
            <person name="Berthelot C."/>
            <person name="Parey E."/>
            <person name="Roest Crollius H."/>
            <person name="Montfort J."/>
            <person name="Robinson-Rechavi M."/>
            <person name="Bucao C."/>
            <person name="Bouchez O."/>
            <person name="Gislard M."/>
            <person name="Lluch J."/>
            <person name="Milhes M."/>
            <person name="Lampietro C."/>
            <person name="Lopez Roques C."/>
            <person name="Donnadieu C."/>
            <person name="Braasch I."/>
            <person name="Desvignes T."/>
            <person name="Postlethwait J."/>
            <person name="Bobe J."/>
            <person name="Guiguen Y."/>
        </authorList>
    </citation>
    <scope>NUCLEOTIDE SEQUENCE</scope>
    <source>
        <strain evidence="2">M-15738</strain>
        <tissue evidence="2">Blood</tissue>
    </source>
</reference>
<dbReference type="AlphaFoldDB" id="A0AAV6GL81"/>
<protein>
    <submittedName>
        <fullName evidence="2">Uncharacterized protein</fullName>
    </submittedName>
</protein>
<accession>A0AAV6GL81</accession>
<dbReference type="EMBL" id="JADWDJ010000009">
    <property type="protein sequence ID" value="KAG5275685.1"/>
    <property type="molecule type" value="Genomic_DNA"/>
</dbReference>